<feature type="non-terminal residue" evidence="6">
    <location>
        <position position="1"/>
    </location>
</feature>
<dbReference type="InterPro" id="IPR036383">
    <property type="entry name" value="TSP1_rpt_sf"/>
</dbReference>
<proteinExistence type="predicted"/>
<evidence type="ECO:0000313" key="6">
    <source>
        <dbReference type="EMBL" id="CAH3044518.1"/>
    </source>
</evidence>
<sequence length="791" mass="87509">IALLVDGNWGEWSKWSTCSKTCKQGKQSRKRECNSPAAQYGGKKCQGGPSEHQACNENVPCPVDGNWGEWSQWSTCTKTCKYGKQYRKRECNSPASKYGGKKCVGQPSETQSCNEKVPCPVNGNWGEWSQWSTCTKTCKQGRHTRSRKCDSPAPQYGGEKCDGYSSQTKVCNENINCPVNGNWGQWSEWSTCTKSCKQGKQSRKRECNSPAPKYGGKTCNGDSREYQVCNEKVPCPVDGNWGKWSAWSTCTKTCKQGKQSRKRKCDAPAPLYGGKKCEGDSSEDQVCNDNVPCPVNGNWGQWSAWSTCSKTCKEGKQSRKRYCNAPAPQYGGEKCKGDSSESQVCNQDVNCPVDGNWGDWSAWSTCSKTCKQGKHMRSRKCDSPASQYGGKKCQGESSESQACNEKVPCPVDGNWGEWSRWSTCTKTCKQGKQSRKRECDSPAAQYGGKKCEGGPTETQACNQKVPCPVDGNWGEWSGWSACTKTCKQGKRSRKRECKSPAPLYGGKKCDGISSQDQACNQNVNCPVDGNWGEWGAWSKCSKSCGGGEHARVRQCNSPAPAYGGKPCEGPFRQRRLCNKENCPVDGNWSEWSEWSTCSKTCKQGKHSRSRKCDSPAPRYGGKKCQGESSEIQACNEKVPCPAISGRTHQYLNETLKLQILNKGYFSLTVDGMWGSWNSWSPCSTTCGYGTRERRRLCDNPKPAYDGKNCLGVAYQKRRCHAYYPCPSTFVNGNWSDWGAWSPCTKTCGLSYKKRSRSCTEPSPQYGGSGCDGTNEQVERCVGKDCKFSLVK</sequence>
<organism evidence="6 7">
    <name type="scientific">Porites evermanni</name>
    <dbReference type="NCBI Taxonomy" id="104178"/>
    <lineage>
        <taxon>Eukaryota</taxon>
        <taxon>Metazoa</taxon>
        <taxon>Cnidaria</taxon>
        <taxon>Anthozoa</taxon>
        <taxon>Hexacorallia</taxon>
        <taxon>Scleractinia</taxon>
        <taxon>Fungiina</taxon>
        <taxon>Poritidae</taxon>
        <taxon>Porites</taxon>
    </lineage>
</organism>
<keyword evidence="4" id="KW-0677">Repeat</keyword>
<gene>
    <name evidence="6" type="ORF">PEVE_00040817</name>
</gene>
<comment type="caution">
    <text evidence="6">The sequence shown here is derived from an EMBL/GenBank/DDBJ whole genome shotgun (WGS) entry which is preliminary data.</text>
</comment>
<dbReference type="Proteomes" id="UP001159427">
    <property type="component" value="Unassembled WGS sequence"/>
</dbReference>
<dbReference type="PANTHER" id="PTHR22906:SF43">
    <property type="entry name" value="PROPERDIN"/>
    <property type="match status" value="1"/>
</dbReference>
<reference evidence="6 7" key="1">
    <citation type="submission" date="2022-05" db="EMBL/GenBank/DDBJ databases">
        <authorList>
            <consortium name="Genoscope - CEA"/>
            <person name="William W."/>
        </authorList>
    </citation>
    <scope>NUCLEOTIDE SEQUENCE [LARGE SCALE GENOMIC DNA]</scope>
</reference>
<dbReference type="Pfam" id="PF00090">
    <property type="entry name" value="TSP_1"/>
    <property type="match status" value="13"/>
</dbReference>
<evidence type="ECO:0000256" key="4">
    <source>
        <dbReference type="ARBA" id="ARBA00022737"/>
    </source>
</evidence>
<keyword evidence="5" id="KW-1015">Disulfide bond</keyword>
<dbReference type="SUPFAM" id="SSF82895">
    <property type="entry name" value="TSP-1 type 1 repeat"/>
    <property type="match status" value="13"/>
</dbReference>
<keyword evidence="2" id="KW-0964">Secreted</keyword>
<dbReference type="Gene3D" id="2.20.100.10">
    <property type="entry name" value="Thrombospondin type-1 (TSP1) repeat"/>
    <property type="match status" value="13"/>
</dbReference>
<dbReference type="EMBL" id="CALNXI010000758">
    <property type="protein sequence ID" value="CAH3044518.1"/>
    <property type="molecule type" value="Genomic_DNA"/>
</dbReference>
<evidence type="ECO:0000256" key="3">
    <source>
        <dbReference type="ARBA" id="ARBA00022729"/>
    </source>
</evidence>
<accession>A0ABN8N745</accession>
<evidence type="ECO:0000256" key="2">
    <source>
        <dbReference type="ARBA" id="ARBA00022525"/>
    </source>
</evidence>
<dbReference type="InterPro" id="IPR052065">
    <property type="entry name" value="Compl_asym_regulator"/>
</dbReference>
<keyword evidence="3" id="KW-0732">Signal</keyword>
<dbReference type="PRINTS" id="PR01705">
    <property type="entry name" value="TSP1REPEAT"/>
</dbReference>
<dbReference type="InterPro" id="IPR000884">
    <property type="entry name" value="TSP1_rpt"/>
</dbReference>
<dbReference type="SMART" id="SM00209">
    <property type="entry name" value="TSP1"/>
    <property type="match status" value="13"/>
</dbReference>
<dbReference type="PANTHER" id="PTHR22906">
    <property type="entry name" value="PROPERDIN"/>
    <property type="match status" value="1"/>
</dbReference>
<dbReference type="PROSITE" id="PS50092">
    <property type="entry name" value="TSP1"/>
    <property type="match status" value="13"/>
</dbReference>
<protein>
    <recommendedName>
        <fullName evidence="8">Hemicentin-1</fullName>
    </recommendedName>
</protein>
<evidence type="ECO:0008006" key="8">
    <source>
        <dbReference type="Google" id="ProtNLM"/>
    </source>
</evidence>
<comment type="subcellular location">
    <subcellularLocation>
        <location evidence="1">Secreted</location>
    </subcellularLocation>
</comment>
<evidence type="ECO:0000256" key="5">
    <source>
        <dbReference type="ARBA" id="ARBA00023157"/>
    </source>
</evidence>
<evidence type="ECO:0000313" key="7">
    <source>
        <dbReference type="Proteomes" id="UP001159427"/>
    </source>
</evidence>
<evidence type="ECO:0000256" key="1">
    <source>
        <dbReference type="ARBA" id="ARBA00004613"/>
    </source>
</evidence>
<name>A0ABN8N745_9CNID</name>
<keyword evidence="7" id="KW-1185">Reference proteome</keyword>